<organism evidence="4 5">
    <name type="scientific">Microbacterium aurum</name>
    <dbReference type="NCBI Taxonomy" id="36805"/>
    <lineage>
        <taxon>Bacteria</taxon>
        <taxon>Bacillati</taxon>
        <taxon>Actinomycetota</taxon>
        <taxon>Actinomycetes</taxon>
        <taxon>Micrococcales</taxon>
        <taxon>Microbacteriaceae</taxon>
        <taxon>Microbacterium</taxon>
    </lineage>
</organism>
<dbReference type="PANTHER" id="PTHR42736">
    <property type="entry name" value="PROTEIN-GLUTAMINE GAMMA-GLUTAMYLTRANSFERASE"/>
    <property type="match status" value="1"/>
</dbReference>
<dbReference type="PANTHER" id="PTHR42736:SF1">
    <property type="entry name" value="PROTEIN-GLUTAMINE GAMMA-GLUTAMYLTRANSFERASE"/>
    <property type="match status" value="1"/>
</dbReference>
<dbReference type="InterPro" id="IPR038765">
    <property type="entry name" value="Papain-like_cys_pep_sf"/>
</dbReference>
<dbReference type="EMBL" id="CP018762">
    <property type="protein sequence ID" value="APZ35299.1"/>
    <property type="molecule type" value="Genomic_DNA"/>
</dbReference>
<dbReference type="AlphaFoldDB" id="A0A1P8UB31"/>
<evidence type="ECO:0000256" key="1">
    <source>
        <dbReference type="SAM" id="MobiDB-lite"/>
    </source>
</evidence>
<dbReference type="KEGG" id="maur:BOH66_14335"/>
<dbReference type="SUPFAM" id="SSF54001">
    <property type="entry name" value="Cysteine proteinases"/>
    <property type="match status" value="1"/>
</dbReference>
<proteinExistence type="predicted"/>
<dbReference type="Proteomes" id="UP000187185">
    <property type="component" value="Chromosome"/>
</dbReference>
<evidence type="ECO:0000313" key="4">
    <source>
        <dbReference type="EMBL" id="APZ35299.1"/>
    </source>
</evidence>
<feature type="transmembrane region" description="Helical" evidence="2">
    <location>
        <begin position="27"/>
        <end position="48"/>
    </location>
</feature>
<keyword evidence="2" id="KW-0472">Membrane</keyword>
<feature type="region of interest" description="Disordered" evidence="1">
    <location>
        <begin position="604"/>
        <end position="649"/>
    </location>
</feature>
<protein>
    <submittedName>
        <fullName evidence="4">Transglutaminase</fullName>
    </submittedName>
</protein>
<feature type="transmembrane region" description="Helical" evidence="2">
    <location>
        <begin position="658"/>
        <end position="686"/>
    </location>
</feature>
<sequence length="834" mass="85646">MKVLAGAIYVAVAVVLAAVAAWPIYRSLSFVVLVAAASLIGAGIAVLVRWRRWNGWAAAELVTAAVLLVGVPLAVPSRVGPPDQLLHGLGELIAGALFGWKDLLTVDLPVGSYRNLLVPALIVFLVGTASALLLAWRTDTLGVLAVAVGVGMSGFGLLFGRTEVSAPLTVGPLTLAAPVETAVGIGSLLAGVLWLAWRSRDERVRALRRATARSGVHVLRPAADARRAALGAGMVVVAAAAALAVPATAASGERVVLREATGPRVELSRAVSPLASYRALFADGEIDQVLYSVTGDAAPERVRLAVLDRYDGAVFRTDSSAAGAPFVRLASARDAGPGTPVDADVVIDALGASGEAGLAGLWMPSAGVVGSVTFEGARAAALADGFYVSDDLSAAVQTAGWTPGDTYRLQAAVPEAPALAEAAAPGGQGSLGGTGGEDAVAAPASLRTWVQTHTSGTGGAALEGLVTLLRDRGYLSHALTEPAEGAAWMSALGAYEFAPSASGHSLARIDAMFTALLEREADPRAAASDNYVAAVGDDEQFAVATALIARELGFPSRVVVGTRLTSDDPDAAVCAAGVCHAGDVSAWVEVRASTGDWIPVDVTPQHAQAPSRELTEQPDPTIGTAVRPNGVDEVQPPRPAQEDSAAPVERDEAVDLEWVWATLRISGIVLGVAIVVLGPFLLVVGAKALRRRGRRRAAAPAARIAGGWDEFLDAAADAGRTPPAAATRTEVAAALATPSSGALAVAADAAVFSAAGATDDEAAEFWRIVDAERAGFAPTGWRRLRAAVSLRSFVPASLVPAALRRTLRRRRSTSSRLTHTERGSRAASTSRRTA</sequence>
<dbReference type="OrthoDB" id="3651060at2"/>
<feature type="region of interest" description="Disordered" evidence="1">
    <location>
        <begin position="809"/>
        <end position="834"/>
    </location>
</feature>
<gene>
    <name evidence="4" type="ORF">BOH66_14335</name>
</gene>
<name>A0A1P8UB31_9MICO</name>
<accession>A0A1P8UB31</accession>
<keyword evidence="2" id="KW-0812">Transmembrane</keyword>
<evidence type="ECO:0000259" key="3">
    <source>
        <dbReference type="Pfam" id="PF01841"/>
    </source>
</evidence>
<evidence type="ECO:0000256" key="2">
    <source>
        <dbReference type="SAM" id="Phobius"/>
    </source>
</evidence>
<feature type="transmembrane region" description="Helical" evidence="2">
    <location>
        <begin position="55"/>
        <end position="75"/>
    </location>
</feature>
<evidence type="ECO:0000313" key="5">
    <source>
        <dbReference type="Proteomes" id="UP000187185"/>
    </source>
</evidence>
<feature type="transmembrane region" description="Helical" evidence="2">
    <location>
        <begin position="116"/>
        <end position="134"/>
    </location>
</feature>
<dbReference type="InterPro" id="IPR002931">
    <property type="entry name" value="Transglutaminase-like"/>
</dbReference>
<keyword evidence="2" id="KW-1133">Transmembrane helix</keyword>
<feature type="transmembrane region" description="Helical" evidence="2">
    <location>
        <begin position="179"/>
        <end position="197"/>
    </location>
</feature>
<dbReference type="Gene3D" id="3.10.620.30">
    <property type="match status" value="1"/>
</dbReference>
<feature type="transmembrane region" description="Helical" evidence="2">
    <location>
        <begin position="228"/>
        <end position="249"/>
    </location>
</feature>
<feature type="compositionally biased region" description="Low complexity" evidence="1">
    <location>
        <begin position="825"/>
        <end position="834"/>
    </location>
</feature>
<dbReference type="Pfam" id="PF01841">
    <property type="entry name" value="Transglut_core"/>
    <property type="match status" value="1"/>
</dbReference>
<dbReference type="STRING" id="36805.BOH66_14335"/>
<feature type="domain" description="Transglutaminase-like" evidence="3">
    <location>
        <begin position="525"/>
        <end position="601"/>
    </location>
</feature>
<feature type="transmembrane region" description="Helical" evidence="2">
    <location>
        <begin position="141"/>
        <end position="159"/>
    </location>
</feature>
<keyword evidence="5" id="KW-1185">Reference proteome</keyword>
<dbReference type="RefSeq" id="WP_076691668.1">
    <property type="nucleotide sequence ID" value="NZ_CP018762.1"/>
</dbReference>
<dbReference type="InterPro" id="IPR052901">
    <property type="entry name" value="Bact_TGase-like"/>
</dbReference>
<reference evidence="4 5" key="1">
    <citation type="submission" date="2016-12" db="EMBL/GenBank/DDBJ databases">
        <title>Complete genome sequence of Microbacterium aurum KACC 15219.</title>
        <authorList>
            <person name="Jung Y."/>
            <person name="Shin J.-H."/>
            <person name="Lee Y.-J."/>
            <person name="Yi H."/>
            <person name="Bahn Y.-S."/>
            <person name="Kim J.F."/>
            <person name="Lee D.-W."/>
        </authorList>
    </citation>
    <scope>NUCLEOTIDE SEQUENCE [LARGE SCALE GENOMIC DNA]</scope>
    <source>
        <strain evidence="4 5">KACC 15219</strain>
    </source>
</reference>